<keyword evidence="2" id="KW-0285">Flavoprotein</keyword>
<dbReference type="InterPro" id="IPR023753">
    <property type="entry name" value="FAD/NAD-binding_dom"/>
</dbReference>
<dbReference type="eggNOG" id="COG0446">
    <property type="taxonomic scope" value="Bacteria"/>
</dbReference>
<keyword evidence="4" id="KW-0560">Oxidoreductase</keyword>
<organism evidence="7 8">
    <name type="scientific">Saccharomonospora cyanea NA-134</name>
    <dbReference type="NCBI Taxonomy" id="882082"/>
    <lineage>
        <taxon>Bacteria</taxon>
        <taxon>Bacillati</taxon>
        <taxon>Actinomycetota</taxon>
        <taxon>Actinomycetes</taxon>
        <taxon>Pseudonocardiales</taxon>
        <taxon>Pseudonocardiaceae</taxon>
        <taxon>Saccharomonospora</taxon>
    </lineage>
</organism>
<evidence type="ECO:0000256" key="1">
    <source>
        <dbReference type="ARBA" id="ARBA00001974"/>
    </source>
</evidence>
<dbReference type="AlphaFoldDB" id="H5XGS3"/>
<dbReference type="SUPFAM" id="SSF51905">
    <property type="entry name" value="FAD/NAD(P)-binding domain"/>
    <property type="match status" value="1"/>
</dbReference>
<protein>
    <submittedName>
        <fullName evidence="7">NAD(FAD)-dependent dehydrogenase</fullName>
    </submittedName>
</protein>
<feature type="domain" description="Reductase C-terminal" evidence="6">
    <location>
        <begin position="329"/>
        <end position="399"/>
    </location>
</feature>
<evidence type="ECO:0000256" key="4">
    <source>
        <dbReference type="ARBA" id="ARBA00023002"/>
    </source>
</evidence>
<dbReference type="Pfam" id="PF07992">
    <property type="entry name" value="Pyr_redox_2"/>
    <property type="match status" value="1"/>
</dbReference>
<name>H5XGS3_9PSEU</name>
<dbReference type="OrthoDB" id="4475657at2"/>
<keyword evidence="3" id="KW-0274">FAD</keyword>
<accession>H5XGS3</accession>
<evidence type="ECO:0000313" key="7">
    <source>
        <dbReference type="EMBL" id="EHR61616.1"/>
    </source>
</evidence>
<evidence type="ECO:0000256" key="2">
    <source>
        <dbReference type="ARBA" id="ARBA00022630"/>
    </source>
</evidence>
<dbReference type="PRINTS" id="PR00411">
    <property type="entry name" value="PNDRDTASEI"/>
</dbReference>
<evidence type="ECO:0000259" key="5">
    <source>
        <dbReference type="Pfam" id="PF07992"/>
    </source>
</evidence>
<dbReference type="PANTHER" id="PTHR43557">
    <property type="entry name" value="APOPTOSIS-INDUCING FACTOR 1"/>
    <property type="match status" value="1"/>
</dbReference>
<proteinExistence type="predicted"/>
<dbReference type="GO" id="GO:0005737">
    <property type="term" value="C:cytoplasm"/>
    <property type="evidence" value="ECO:0007669"/>
    <property type="project" value="TreeGrafter"/>
</dbReference>
<evidence type="ECO:0000313" key="8">
    <source>
        <dbReference type="Proteomes" id="UP000002791"/>
    </source>
</evidence>
<dbReference type="Gene3D" id="3.50.50.60">
    <property type="entry name" value="FAD/NAD(P)-binding domain"/>
    <property type="match status" value="2"/>
</dbReference>
<dbReference type="Proteomes" id="UP000002791">
    <property type="component" value="Chromosome"/>
</dbReference>
<dbReference type="HOGENOM" id="CLU_003291_4_0_11"/>
<dbReference type="InterPro" id="IPR036188">
    <property type="entry name" value="FAD/NAD-bd_sf"/>
</dbReference>
<dbReference type="RefSeq" id="WP_005456893.1">
    <property type="nucleotide sequence ID" value="NZ_CM001440.1"/>
</dbReference>
<comment type="cofactor">
    <cofactor evidence="1">
        <name>FAD</name>
        <dbReference type="ChEBI" id="CHEBI:57692"/>
    </cofactor>
</comment>
<dbReference type="GO" id="GO:0016651">
    <property type="term" value="F:oxidoreductase activity, acting on NAD(P)H"/>
    <property type="evidence" value="ECO:0007669"/>
    <property type="project" value="TreeGrafter"/>
</dbReference>
<evidence type="ECO:0000256" key="3">
    <source>
        <dbReference type="ARBA" id="ARBA00022827"/>
    </source>
</evidence>
<reference evidence="7 8" key="1">
    <citation type="submission" date="2011-11" db="EMBL/GenBank/DDBJ databases">
        <title>The Noncontiguous Finished sequence of Saccharomonospora cyanea NA-134.</title>
        <authorList>
            <consortium name="US DOE Joint Genome Institute"/>
            <person name="Lucas S."/>
            <person name="Han J."/>
            <person name="Lapidus A."/>
            <person name="Cheng J.-F."/>
            <person name="Goodwin L."/>
            <person name="Pitluck S."/>
            <person name="Peters L."/>
            <person name="Ovchinnikova G."/>
            <person name="Lu M."/>
            <person name="Detter J.C."/>
            <person name="Han C."/>
            <person name="Tapia R."/>
            <person name="Land M."/>
            <person name="Hauser L."/>
            <person name="Kyrpides N."/>
            <person name="Ivanova N."/>
            <person name="Pagani I."/>
            <person name="Brambilla E.-M."/>
            <person name="Klenk H.-P."/>
            <person name="Woyke T."/>
        </authorList>
    </citation>
    <scope>NUCLEOTIDE SEQUENCE [LARGE SCALE GENOMIC DNA]</scope>
    <source>
        <strain evidence="7 8">NA-134</strain>
    </source>
</reference>
<dbReference type="InterPro" id="IPR028202">
    <property type="entry name" value="Reductase_C"/>
</dbReference>
<dbReference type="Gene3D" id="3.30.390.30">
    <property type="match status" value="1"/>
</dbReference>
<dbReference type="Pfam" id="PF14759">
    <property type="entry name" value="Reductase_C"/>
    <property type="match status" value="1"/>
</dbReference>
<dbReference type="EMBL" id="CM001440">
    <property type="protein sequence ID" value="EHR61616.1"/>
    <property type="molecule type" value="Genomic_DNA"/>
</dbReference>
<dbReference type="SUPFAM" id="SSF55424">
    <property type="entry name" value="FAD/NAD-linked reductases, dimerisation (C-terminal) domain"/>
    <property type="match status" value="1"/>
</dbReference>
<dbReference type="PANTHER" id="PTHR43557:SF2">
    <property type="entry name" value="RIESKE DOMAIN-CONTAINING PROTEIN-RELATED"/>
    <property type="match status" value="1"/>
</dbReference>
<gene>
    <name evidence="7" type="ORF">SaccyDRAFT_2770</name>
</gene>
<evidence type="ECO:0000259" key="6">
    <source>
        <dbReference type="Pfam" id="PF14759"/>
    </source>
</evidence>
<dbReference type="STRING" id="882082.SaccyDRAFT_2770"/>
<keyword evidence="8" id="KW-1185">Reference proteome</keyword>
<dbReference type="InterPro" id="IPR016156">
    <property type="entry name" value="FAD/NAD-linked_Rdtase_dimer_sf"/>
</dbReference>
<dbReference type="PRINTS" id="PR00368">
    <property type="entry name" value="FADPNR"/>
</dbReference>
<feature type="domain" description="FAD/NAD(P)-binding" evidence="5">
    <location>
        <begin position="5"/>
        <end position="307"/>
    </location>
</feature>
<sequence length="403" mass="42381">MTAEQLVIVGASLAGLRAAESLRHNGFTGRLTVVGGEAHPPYDRPPLSKQLLTSDIAPDPALPVPHDLDVEWRLGTSAVRLQPDHRVLTLAGGTRLHYDGVLVATGAHARGWPDPTQVPDHGVVTLRTRDDATTLRAHLRPGRRLVVVGGGFLGSEVAASARARGVEVVLVHSGQQPLDHLVGTVAGSFVAALHRAAGIDLRAGTTVARFRSREGHLTGVELADGTALSADVVLLALGAVPATGWLTGSGLDIERGVRCDRHLRALDVHGAVVPGVVAAGDVARVPQPLAEGRAMPLGHWSNAVAQGTAAARTLLAPDDPPAFTGVPSFWSDLYDARIRSVGLPALHDEVRVHEHDPEGRRLDVSYHRNGHLVGALTVNRTGRLAAYRGQLLSRADSPSHTAA</sequence>
<dbReference type="InterPro" id="IPR050446">
    <property type="entry name" value="FAD-oxidoreductase/Apoptosis"/>
</dbReference>